<accession>A0ABW1F0U1</accession>
<evidence type="ECO:0000313" key="1">
    <source>
        <dbReference type="EMBL" id="MFC5886774.1"/>
    </source>
</evidence>
<evidence type="ECO:0000313" key="2">
    <source>
        <dbReference type="Proteomes" id="UP001596067"/>
    </source>
</evidence>
<protein>
    <submittedName>
        <fullName evidence="1">Helix-turn-helix transcriptional regulator</fullName>
    </submittedName>
</protein>
<dbReference type="EMBL" id="JBHSOD010000020">
    <property type="protein sequence ID" value="MFC5886774.1"/>
    <property type="molecule type" value="Genomic_DNA"/>
</dbReference>
<reference evidence="2" key="1">
    <citation type="journal article" date="2019" name="Int. J. Syst. Evol. Microbiol.">
        <title>The Global Catalogue of Microorganisms (GCM) 10K type strain sequencing project: providing services to taxonomists for standard genome sequencing and annotation.</title>
        <authorList>
            <consortium name="The Broad Institute Genomics Platform"/>
            <consortium name="The Broad Institute Genome Sequencing Center for Infectious Disease"/>
            <person name="Wu L."/>
            <person name="Ma J."/>
        </authorList>
    </citation>
    <scope>NUCLEOTIDE SEQUENCE [LARGE SCALE GENOMIC DNA]</scope>
    <source>
        <strain evidence="2">CGMCC 4.1469</strain>
    </source>
</reference>
<gene>
    <name evidence="1" type="ORF">ACFP0N_17550</name>
</gene>
<organism evidence="1 2">
    <name type="scientific">Kitasatospora aburaviensis</name>
    <dbReference type="NCBI Taxonomy" id="67265"/>
    <lineage>
        <taxon>Bacteria</taxon>
        <taxon>Bacillati</taxon>
        <taxon>Actinomycetota</taxon>
        <taxon>Actinomycetes</taxon>
        <taxon>Kitasatosporales</taxon>
        <taxon>Streptomycetaceae</taxon>
        <taxon>Kitasatospora</taxon>
    </lineage>
</organism>
<dbReference type="RefSeq" id="WP_345330679.1">
    <property type="nucleotide sequence ID" value="NZ_BAAAVH010000123.1"/>
</dbReference>
<sequence length="161" mass="17306">MGFNLTANSVTDEHLEVLRQLLESKNALLRRHGLDEGAAGDTLVQLTHELPASTAEWLLSTALERGVSVSDFLTEVVEQSRGSSAPAPRREVGAPQADGVEWFSVQQLAEATGTPATTLYGLVGKPDGPNPIRLGPKGGRFLVHRVEAERFARSRGRKLAA</sequence>
<keyword evidence="2" id="KW-1185">Reference proteome</keyword>
<proteinExistence type="predicted"/>
<name>A0ABW1F0U1_9ACTN</name>
<dbReference type="Proteomes" id="UP001596067">
    <property type="component" value="Unassembled WGS sequence"/>
</dbReference>
<comment type="caution">
    <text evidence="1">The sequence shown here is derived from an EMBL/GenBank/DDBJ whole genome shotgun (WGS) entry which is preliminary data.</text>
</comment>